<dbReference type="PANTHER" id="PTHR45947:SF15">
    <property type="entry name" value="TEICHURONIC ACID BIOSYNTHESIS GLYCOSYLTRANSFERASE TUAC-RELATED"/>
    <property type="match status" value="1"/>
</dbReference>
<evidence type="ECO:0000313" key="3">
    <source>
        <dbReference type="Proteomes" id="UP000308382"/>
    </source>
</evidence>
<dbReference type="InterPro" id="IPR050194">
    <property type="entry name" value="Glycosyltransferase_grp1"/>
</dbReference>
<dbReference type="CDD" id="cd03801">
    <property type="entry name" value="GT4_PimA-like"/>
    <property type="match status" value="1"/>
</dbReference>
<feature type="domain" description="Glycosyl transferase family 1" evidence="1">
    <location>
        <begin position="167"/>
        <end position="327"/>
    </location>
</feature>
<dbReference type="EMBL" id="VBUK01000006">
    <property type="protein sequence ID" value="TLF44502.1"/>
    <property type="molecule type" value="Genomic_DNA"/>
</dbReference>
<keyword evidence="3" id="KW-1185">Reference proteome</keyword>
<evidence type="ECO:0000313" key="2">
    <source>
        <dbReference type="EMBL" id="TLF44502.1"/>
    </source>
</evidence>
<gene>
    <name evidence="2" type="ORF">FEK29_11885</name>
</gene>
<dbReference type="Proteomes" id="UP000308382">
    <property type="component" value="Unassembled WGS sequence"/>
</dbReference>
<organism evidence="2 3">
    <name type="scientific">Maribacter aurantiacus</name>
    <dbReference type="NCBI Taxonomy" id="1882343"/>
    <lineage>
        <taxon>Bacteria</taxon>
        <taxon>Pseudomonadati</taxon>
        <taxon>Bacteroidota</taxon>
        <taxon>Flavobacteriia</taxon>
        <taxon>Flavobacteriales</taxon>
        <taxon>Flavobacteriaceae</taxon>
        <taxon>Maribacter</taxon>
    </lineage>
</organism>
<name>A0A5R8M4F0_9FLAO</name>
<accession>A0A5R8M4F0</accession>
<evidence type="ECO:0000259" key="1">
    <source>
        <dbReference type="Pfam" id="PF00534"/>
    </source>
</evidence>
<reference evidence="2 3" key="1">
    <citation type="journal article" date="2017" name="Int. J. Syst. Evol. Microbiol.">
        <title>Maripseudobacter aurantiacus gen. nov., sp. nov., a novel member of the family Flavobacteriaceae isolated from a sedimentation basin.</title>
        <authorList>
            <person name="Chen C."/>
            <person name="Su Y."/>
            <person name="Tao T."/>
            <person name="Fu G."/>
            <person name="Zhang C."/>
            <person name="Sun C."/>
            <person name="Zhang X."/>
            <person name="Wu M."/>
        </authorList>
    </citation>
    <scope>NUCLEOTIDE SEQUENCE [LARGE SCALE GENOMIC DNA]</scope>
    <source>
        <strain evidence="3">CDA4</strain>
    </source>
</reference>
<protein>
    <submittedName>
        <fullName evidence="2">Glycosyltransferase family 4 protein</fullName>
    </submittedName>
</protein>
<dbReference type="PANTHER" id="PTHR45947">
    <property type="entry name" value="SULFOQUINOVOSYL TRANSFERASE SQD2"/>
    <property type="match status" value="1"/>
</dbReference>
<dbReference type="Pfam" id="PF00534">
    <property type="entry name" value="Glycos_transf_1"/>
    <property type="match status" value="1"/>
</dbReference>
<dbReference type="GO" id="GO:0016757">
    <property type="term" value="F:glycosyltransferase activity"/>
    <property type="evidence" value="ECO:0007669"/>
    <property type="project" value="InterPro"/>
</dbReference>
<proteinExistence type="predicted"/>
<keyword evidence="2" id="KW-0808">Transferase</keyword>
<dbReference type="InterPro" id="IPR001296">
    <property type="entry name" value="Glyco_trans_1"/>
</dbReference>
<dbReference type="OrthoDB" id="9790710at2"/>
<dbReference type="RefSeq" id="WP_138258650.1">
    <property type="nucleotide sequence ID" value="NZ_VBUK01000006.1"/>
</dbReference>
<sequence>MAKILVTVPNLKTPGGVSSFWNALLPEFHLKKDLKVTPLEIGGHGKNPLGPFLDQWKLMGSLKKVDLVVLNPSLGGRSFFRDGLFAKQLAVWNRKFVVFFHGWDLDFERKVTKSYVGFFKGSFAKAEQIFVLSKDFETKLREWGYTGKISIATTTIERGLITGFSIKDKNEHIRNSGKLRILFMSRLVKEKGIYETIDAFRKLRLSFPNIELFIAGDGAEMELVANETKNDADIVLLGHVEGDKKRDLLMKSHVYCLPSYTEGLPTSVLEAMAFGMPVITTAVGGLKYFFKDKEMGYFVDLEKKEDMVHRLKDLISDTERMVTIGTNNHGYALNYLTADKVAHRLAESFKSIIGRP</sequence>
<dbReference type="AlphaFoldDB" id="A0A5R8M4F0"/>
<dbReference type="SUPFAM" id="SSF53756">
    <property type="entry name" value="UDP-Glycosyltransferase/glycogen phosphorylase"/>
    <property type="match status" value="1"/>
</dbReference>
<dbReference type="Gene3D" id="3.40.50.2000">
    <property type="entry name" value="Glycogen Phosphorylase B"/>
    <property type="match status" value="2"/>
</dbReference>
<comment type="caution">
    <text evidence="2">The sequence shown here is derived from an EMBL/GenBank/DDBJ whole genome shotgun (WGS) entry which is preliminary data.</text>
</comment>